<proteinExistence type="predicted"/>
<dbReference type="InterPro" id="IPR001584">
    <property type="entry name" value="Integrase_cat-core"/>
</dbReference>
<evidence type="ECO:0000313" key="3">
    <source>
        <dbReference type="EMBL" id="GAF82146.1"/>
    </source>
</evidence>
<sequence>QEKGSSYLEDGRAESTAETTQETQSRSGRGNSEQGAEYPNHVCSYDFVEDRIERGGKLRILAIIDEYTRECLTIRVEPSMPASGVVEMLEWLFLTHGVPKFLRSDNGPEFVARAVCRWLETSGCQTLFITPGSPWENGYIESFFDKLRDECLNREVFRNGREAQIIVENRRQEYNNYRPHSSLGYLTPVEFARRYYEKNRVKEVRQPVEKAGSLSL</sequence>
<feature type="non-terminal residue" evidence="3">
    <location>
        <position position="1"/>
    </location>
</feature>
<comment type="caution">
    <text evidence="3">The sequence shown here is derived from an EMBL/GenBank/DDBJ whole genome shotgun (WGS) entry which is preliminary data.</text>
</comment>
<dbReference type="EMBL" id="BARS01004692">
    <property type="protein sequence ID" value="GAF82146.1"/>
    <property type="molecule type" value="Genomic_DNA"/>
</dbReference>
<dbReference type="PANTHER" id="PTHR47515:SF1">
    <property type="entry name" value="BLR2054 PROTEIN"/>
    <property type="match status" value="1"/>
</dbReference>
<reference evidence="3" key="1">
    <citation type="journal article" date="2014" name="Front. Microbiol.">
        <title>High frequency of phylogenetically diverse reductive dehalogenase-homologous genes in deep subseafloor sedimentary metagenomes.</title>
        <authorList>
            <person name="Kawai M."/>
            <person name="Futagami T."/>
            <person name="Toyoda A."/>
            <person name="Takaki Y."/>
            <person name="Nishi S."/>
            <person name="Hori S."/>
            <person name="Arai W."/>
            <person name="Tsubouchi T."/>
            <person name="Morono Y."/>
            <person name="Uchiyama I."/>
            <person name="Ito T."/>
            <person name="Fujiyama A."/>
            <person name="Inagaki F."/>
            <person name="Takami H."/>
        </authorList>
    </citation>
    <scope>NUCLEOTIDE SEQUENCE</scope>
    <source>
        <strain evidence="3">Expedition CK06-06</strain>
    </source>
</reference>
<dbReference type="Pfam" id="PF13683">
    <property type="entry name" value="rve_3"/>
    <property type="match status" value="1"/>
</dbReference>
<dbReference type="NCBIfam" id="NF033516">
    <property type="entry name" value="transpos_IS3"/>
    <property type="match status" value="1"/>
</dbReference>
<dbReference type="GO" id="GO:0003676">
    <property type="term" value="F:nucleic acid binding"/>
    <property type="evidence" value="ECO:0007669"/>
    <property type="project" value="InterPro"/>
</dbReference>
<dbReference type="PANTHER" id="PTHR47515">
    <property type="entry name" value="LOW CALCIUM RESPONSE LOCUS PROTEIN T"/>
    <property type="match status" value="1"/>
</dbReference>
<feature type="domain" description="Integrase catalytic" evidence="2">
    <location>
        <begin position="35"/>
        <end position="196"/>
    </location>
</feature>
<organism evidence="3">
    <name type="scientific">marine sediment metagenome</name>
    <dbReference type="NCBI Taxonomy" id="412755"/>
    <lineage>
        <taxon>unclassified sequences</taxon>
        <taxon>metagenomes</taxon>
        <taxon>ecological metagenomes</taxon>
    </lineage>
</organism>
<evidence type="ECO:0000259" key="2">
    <source>
        <dbReference type="PROSITE" id="PS50994"/>
    </source>
</evidence>
<feature type="compositionally biased region" description="Basic and acidic residues" evidence="1">
    <location>
        <begin position="1"/>
        <end position="15"/>
    </location>
</feature>
<dbReference type="InterPro" id="IPR012337">
    <property type="entry name" value="RNaseH-like_sf"/>
</dbReference>
<dbReference type="PROSITE" id="PS50994">
    <property type="entry name" value="INTEGRASE"/>
    <property type="match status" value="1"/>
</dbReference>
<dbReference type="GO" id="GO:0015074">
    <property type="term" value="P:DNA integration"/>
    <property type="evidence" value="ECO:0007669"/>
    <property type="project" value="InterPro"/>
</dbReference>
<dbReference type="InterPro" id="IPR036397">
    <property type="entry name" value="RNaseH_sf"/>
</dbReference>
<name>X0T466_9ZZZZ</name>
<evidence type="ECO:0000256" key="1">
    <source>
        <dbReference type="SAM" id="MobiDB-lite"/>
    </source>
</evidence>
<dbReference type="Gene3D" id="3.30.420.10">
    <property type="entry name" value="Ribonuclease H-like superfamily/Ribonuclease H"/>
    <property type="match status" value="1"/>
</dbReference>
<accession>X0T466</accession>
<gene>
    <name evidence="3" type="ORF">S01H1_09182</name>
</gene>
<feature type="compositionally biased region" description="Low complexity" evidence="1">
    <location>
        <begin position="16"/>
        <end position="27"/>
    </location>
</feature>
<dbReference type="InterPro" id="IPR048020">
    <property type="entry name" value="Transpos_IS3"/>
</dbReference>
<protein>
    <recommendedName>
        <fullName evidence="2">Integrase catalytic domain-containing protein</fullName>
    </recommendedName>
</protein>
<feature type="region of interest" description="Disordered" evidence="1">
    <location>
        <begin position="1"/>
        <end position="37"/>
    </location>
</feature>
<dbReference type="AlphaFoldDB" id="X0T466"/>
<dbReference type="SUPFAM" id="SSF53098">
    <property type="entry name" value="Ribonuclease H-like"/>
    <property type="match status" value="1"/>
</dbReference>